<evidence type="ECO:0000313" key="4">
    <source>
        <dbReference type="Proteomes" id="UP000184076"/>
    </source>
</evidence>
<dbReference type="RefSeq" id="WP_073036882.1">
    <property type="nucleotide sequence ID" value="NZ_FQVB01000006.1"/>
</dbReference>
<sequence length="115" mass="13485">MEYKRADRVADVLQRTIAELLYRRVRDPRLTKITITGVELTDDLRHARVFYCMVGTDSEKDLAAAALAKAAPFIRREVGKRVHLKYLPSFTFSYDESFDYGEKIERLLRELRDDE</sequence>
<dbReference type="InterPro" id="IPR023799">
    <property type="entry name" value="RbfA_dom_sf"/>
</dbReference>
<protein>
    <recommendedName>
        <fullName evidence="2">Ribosome-binding factor A</fullName>
    </recommendedName>
</protein>
<dbReference type="EMBL" id="FQVB01000006">
    <property type="protein sequence ID" value="SHE66999.1"/>
    <property type="molecule type" value="Genomic_DNA"/>
</dbReference>
<dbReference type="GO" id="GO:0043024">
    <property type="term" value="F:ribosomal small subunit binding"/>
    <property type="evidence" value="ECO:0007669"/>
    <property type="project" value="TreeGrafter"/>
</dbReference>
<organism evidence="3 4">
    <name type="scientific">Desulfacinum infernum DSM 9756</name>
    <dbReference type="NCBI Taxonomy" id="1121391"/>
    <lineage>
        <taxon>Bacteria</taxon>
        <taxon>Pseudomonadati</taxon>
        <taxon>Thermodesulfobacteriota</taxon>
        <taxon>Syntrophobacteria</taxon>
        <taxon>Syntrophobacterales</taxon>
        <taxon>Syntrophobacteraceae</taxon>
        <taxon>Desulfacinum</taxon>
    </lineage>
</organism>
<dbReference type="Gene3D" id="3.30.300.20">
    <property type="match status" value="1"/>
</dbReference>
<name>A0A1M4VDF5_9BACT</name>
<dbReference type="Pfam" id="PF02033">
    <property type="entry name" value="RBFA"/>
    <property type="match status" value="1"/>
</dbReference>
<dbReference type="STRING" id="1121391.SAMN02745206_00633"/>
<keyword evidence="2" id="KW-0963">Cytoplasm</keyword>
<comment type="similarity">
    <text evidence="2">Belongs to the RbfA family.</text>
</comment>
<dbReference type="HAMAP" id="MF_00003">
    <property type="entry name" value="RbfA"/>
    <property type="match status" value="1"/>
</dbReference>
<evidence type="ECO:0000256" key="1">
    <source>
        <dbReference type="ARBA" id="ARBA00022517"/>
    </source>
</evidence>
<comment type="subcellular location">
    <subcellularLocation>
        <location evidence="2">Cytoplasm</location>
    </subcellularLocation>
</comment>
<dbReference type="PANTHER" id="PTHR33515:SF1">
    <property type="entry name" value="RIBOSOME-BINDING FACTOR A, CHLOROPLASTIC-RELATED"/>
    <property type="match status" value="1"/>
</dbReference>
<keyword evidence="4" id="KW-1185">Reference proteome</keyword>
<dbReference type="InterPro" id="IPR015946">
    <property type="entry name" value="KH_dom-like_a/b"/>
</dbReference>
<evidence type="ECO:0000256" key="2">
    <source>
        <dbReference type="HAMAP-Rule" id="MF_00003"/>
    </source>
</evidence>
<dbReference type="AlphaFoldDB" id="A0A1M4VDF5"/>
<dbReference type="Proteomes" id="UP000184076">
    <property type="component" value="Unassembled WGS sequence"/>
</dbReference>
<evidence type="ECO:0000313" key="3">
    <source>
        <dbReference type="EMBL" id="SHE66999.1"/>
    </source>
</evidence>
<accession>A0A1M4VDF5</accession>
<comment type="subunit">
    <text evidence="2">Monomer. Binds 30S ribosomal subunits, but not 50S ribosomal subunits or 70S ribosomes.</text>
</comment>
<dbReference type="GO" id="GO:0005829">
    <property type="term" value="C:cytosol"/>
    <property type="evidence" value="ECO:0007669"/>
    <property type="project" value="TreeGrafter"/>
</dbReference>
<keyword evidence="1 2" id="KW-0690">Ribosome biogenesis</keyword>
<dbReference type="OrthoDB" id="307788at2"/>
<dbReference type="InterPro" id="IPR000238">
    <property type="entry name" value="RbfA"/>
</dbReference>
<dbReference type="NCBIfam" id="TIGR00082">
    <property type="entry name" value="rbfA"/>
    <property type="match status" value="1"/>
</dbReference>
<gene>
    <name evidence="2" type="primary">rbfA</name>
    <name evidence="3" type="ORF">SAMN02745206_00633</name>
</gene>
<dbReference type="GO" id="GO:0030490">
    <property type="term" value="P:maturation of SSU-rRNA"/>
    <property type="evidence" value="ECO:0007669"/>
    <property type="project" value="UniProtKB-UniRule"/>
</dbReference>
<dbReference type="SUPFAM" id="SSF89919">
    <property type="entry name" value="Ribosome-binding factor A, RbfA"/>
    <property type="match status" value="1"/>
</dbReference>
<reference evidence="4" key="1">
    <citation type="submission" date="2016-11" db="EMBL/GenBank/DDBJ databases">
        <authorList>
            <person name="Varghese N."/>
            <person name="Submissions S."/>
        </authorList>
    </citation>
    <scope>NUCLEOTIDE SEQUENCE [LARGE SCALE GENOMIC DNA]</scope>
    <source>
        <strain evidence="4">DSM 9756</strain>
    </source>
</reference>
<proteinExistence type="inferred from homology"/>
<dbReference type="PANTHER" id="PTHR33515">
    <property type="entry name" value="RIBOSOME-BINDING FACTOR A, CHLOROPLASTIC-RELATED"/>
    <property type="match status" value="1"/>
</dbReference>
<comment type="function">
    <text evidence="2">One of several proteins that assist in the late maturation steps of the functional core of the 30S ribosomal subunit. Associates with free 30S ribosomal subunits (but not with 30S subunits that are part of 70S ribosomes or polysomes). Required for efficient processing of 16S rRNA. May interact with the 5'-terminal helix region of 16S rRNA.</text>
</comment>